<dbReference type="Gene3D" id="3.60.15.10">
    <property type="entry name" value="Ribonuclease Z/Hydroxyacylglutathione hydrolase-like"/>
    <property type="match status" value="1"/>
</dbReference>
<accession>A0A221MGI0</accession>
<reference evidence="2 3" key="1">
    <citation type="journal article" date="2003" name="Int. J. Syst. Evol. Microbiol.">
        <title>Virgibacillus carmonensis sp. nov., Virgibacillus necropolis sp. nov. and Virgibacillus picturae sp. nov., three novel species isolated from deteriorated mural paintings, transfer of the species of the genus salibacillus to Virgibacillus, as Virgibacillus marismortui comb. nov. and Virgibacillus salexigens comb. nov., and emended description of the genus Virgibacillus.</title>
        <authorList>
            <person name="Heyrman J."/>
            <person name="Logan N.A."/>
            <person name="Busse H.J."/>
            <person name="Balcaen A."/>
            <person name="Lebbe L."/>
            <person name="Rodriguez-Diaz M."/>
            <person name="Swings J."/>
            <person name="De Vos P."/>
        </authorList>
    </citation>
    <scope>NUCLEOTIDE SEQUENCE [LARGE SCALE GENOMIC DNA]</scope>
    <source>
        <strain evidence="2 3">LMG 19488</strain>
    </source>
</reference>
<dbReference type="OrthoDB" id="9761531at2"/>
<keyword evidence="3" id="KW-1185">Reference proteome</keyword>
<dbReference type="EMBL" id="CP022437">
    <property type="protein sequence ID" value="ASN06730.1"/>
    <property type="molecule type" value="Genomic_DNA"/>
</dbReference>
<dbReference type="SUPFAM" id="SSF56281">
    <property type="entry name" value="Metallo-hydrolase/oxidoreductase"/>
    <property type="match status" value="1"/>
</dbReference>
<dbReference type="InterPro" id="IPR001279">
    <property type="entry name" value="Metallo-B-lactamas"/>
</dbReference>
<dbReference type="GO" id="GO:0016787">
    <property type="term" value="F:hydrolase activity"/>
    <property type="evidence" value="ECO:0007669"/>
    <property type="project" value="UniProtKB-KW"/>
</dbReference>
<dbReference type="InterPro" id="IPR048933">
    <property type="entry name" value="B_lactamase-like_C"/>
</dbReference>
<dbReference type="CDD" id="cd07725">
    <property type="entry name" value="TTHA1429-like_MBL-fold"/>
    <property type="match status" value="1"/>
</dbReference>
<dbReference type="RefSeq" id="WP_089533726.1">
    <property type="nucleotide sequence ID" value="NZ_CP022437.1"/>
</dbReference>
<dbReference type="InterPro" id="IPR050662">
    <property type="entry name" value="Sec-metab_biosynth-thioest"/>
</dbReference>
<dbReference type="Gene3D" id="1.10.10.10">
    <property type="entry name" value="Winged helix-like DNA-binding domain superfamily/Winged helix DNA-binding domain"/>
    <property type="match status" value="1"/>
</dbReference>
<proteinExistence type="predicted"/>
<dbReference type="PANTHER" id="PTHR23131">
    <property type="entry name" value="ENDORIBONUCLEASE LACTB2"/>
    <property type="match status" value="1"/>
</dbReference>
<dbReference type="InterPro" id="IPR036388">
    <property type="entry name" value="WH-like_DNA-bd_sf"/>
</dbReference>
<protein>
    <submittedName>
        <fullName evidence="2">MBL fold metallo-hydrolase</fullName>
    </submittedName>
</protein>
<evidence type="ECO:0000313" key="3">
    <source>
        <dbReference type="Proteomes" id="UP000204391"/>
    </source>
</evidence>
<evidence type="ECO:0000259" key="1">
    <source>
        <dbReference type="SMART" id="SM00849"/>
    </source>
</evidence>
<sequence>MLEEFGLKLIKLNLPFRLNHVNCFVAEGEDGWKIIDAGLHDKETIKRWELELAGKKVTDILVTHYHPDHFGYVGRLQEKTGAHVSMTKVDADAGLNAWQESFLNKLSNNYRLAGVPNDVSRNMTSNTSEFVSQVTPYPKVDHYFQEGEMVVIGKYEYEVIFTPGHSDGLVTFYSNEKNILLSTDHILPKITPNISYWFHGDQNPLASYLQSLEKVRKLDADLVIPSHGKPFHGANDRIDEIKAHHDERLVQTIEAIGEGGTVSTICKGLFRKDLNIHELRFAIGETLAHLEYLRLQGSCKREDRNGQWWYYS</sequence>
<dbReference type="KEGG" id="vne:CFK40_17760"/>
<organism evidence="2 3">
    <name type="scientific">Virgibacillus necropolis</name>
    <dbReference type="NCBI Taxonomy" id="163877"/>
    <lineage>
        <taxon>Bacteria</taxon>
        <taxon>Bacillati</taxon>
        <taxon>Bacillota</taxon>
        <taxon>Bacilli</taxon>
        <taxon>Bacillales</taxon>
        <taxon>Bacillaceae</taxon>
        <taxon>Virgibacillus</taxon>
    </lineage>
</organism>
<dbReference type="PANTHER" id="PTHR23131:SF4">
    <property type="entry name" value="METALLO-BETA-LACTAMASE SUPERFAMILY POTEIN"/>
    <property type="match status" value="1"/>
</dbReference>
<gene>
    <name evidence="2" type="ORF">CFK40_17760</name>
</gene>
<keyword evidence="2" id="KW-0378">Hydrolase</keyword>
<dbReference type="Pfam" id="PF21221">
    <property type="entry name" value="B_lactamase-like_C"/>
    <property type="match status" value="1"/>
</dbReference>
<dbReference type="Pfam" id="PF00753">
    <property type="entry name" value="Lactamase_B"/>
    <property type="match status" value="1"/>
</dbReference>
<dbReference type="InterPro" id="IPR036866">
    <property type="entry name" value="RibonucZ/Hydroxyglut_hydro"/>
</dbReference>
<dbReference type="SMART" id="SM00849">
    <property type="entry name" value="Lactamase_B"/>
    <property type="match status" value="1"/>
</dbReference>
<feature type="domain" description="Metallo-beta-lactamase" evidence="1">
    <location>
        <begin position="20"/>
        <end position="227"/>
    </location>
</feature>
<evidence type="ECO:0000313" key="2">
    <source>
        <dbReference type="EMBL" id="ASN06730.1"/>
    </source>
</evidence>
<dbReference type="AlphaFoldDB" id="A0A221MGI0"/>
<name>A0A221MGI0_9BACI</name>
<dbReference type="Proteomes" id="UP000204391">
    <property type="component" value="Chromosome"/>
</dbReference>